<dbReference type="EMBL" id="CP002352">
    <property type="protein sequence ID" value="ADV44832.1"/>
    <property type="molecule type" value="Genomic_DNA"/>
</dbReference>
<dbReference type="PANTHER" id="PTHR34580">
    <property type="match status" value="1"/>
</dbReference>
<dbReference type="Pfam" id="PF13280">
    <property type="entry name" value="WYL"/>
    <property type="match status" value="1"/>
</dbReference>
<evidence type="ECO:0000259" key="1">
    <source>
        <dbReference type="Pfam" id="PF13280"/>
    </source>
</evidence>
<dbReference type="STRING" id="693979.Bache_2897"/>
<dbReference type="Proteomes" id="UP000008630">
    <property type="component" value="Chromosome"/>
</dbReference>
<name>E6SP75_BACT6</name>
<feature type="domain" description="WYL" evidence="1">
    <location>
        <begin position="118"/>
        <end position="184"/>
    </location>
</feature>
<evidence type="ECO:0000259" key="2">
    <source>
        <dbReference type="Pfam" id="PF25583"/>
    </source>
</evidence>
<proteinExistence type="predicted"/>
<dbReference type="PANTHER" id="PTHR34580:SF9">
    <property type="entry name" value="SLL5097 PROTEIN"/>
    <property type="match status" value="1"/>
</dbReference>
<dbReference type="KEGG" id="bhl:Bache_2897"/>
<dbReference type="Pfam" id="PF25583">
    <property type="entry name" value="WCX"/>
    <property type="match status" value="1"/>
</dbReference>
<gene>
    <name evidence="3" type="ordered locus">Bache_2897</name>
</gene>
<keyword evidence="4" id="KW-1185">Reference proteome</keyword>
<organism evidence="3 4">
    <name type="scientific">Bacteroides helcogenes (strain ATCC 35417 / DSM 20613 / JCM 6297 / CCUG 15421 / P 36-108)</name>
    <dbReference type="NCBI Taxonomy" id="693979"/>
    <lineage>
        <taxon>Bacteria</taxon>
        <taxon>Pseudomonadati</taxon>
        <taxon>Bacteroidota</taxon>
        <taxon>Bacteroidia</taxon>
        <taxon>Bacteroidales</taxon>
        <taxon>Bacteroidaceae</taxon>
        <taxon>Bacteroides</taxon>
    </lineage>
</organism>
<protein>
    <submittedName>
        <fullName evidence="3">Transcriptional regulator</fullName>
    </submittedName>
</protein>
<dbReference type="RefSeq" id="WP_013548419.1">
    <property type="nucleotide sequence ID" value="NC_014933.1"/>
</dbReference>
<dbReference type="AlphaFoldDB" id="E6SP75"/>
<evidence type="ECO:0000313" key="3">
    <source>
        <dbReference type="EMBL" id="ADV44832.1"/>
    </source>
</evidence>
<dbReference type="InterPro" id="IPR026881">
    <property type="entry name" value="WYL_dom"/>
</dbReference>
<dbReference type="PROSITE" id="PS52050">
    <property type="entry name" value="WYL"/>
    <property type="match status" value="1"/>
</dbReference>
<feature type="domain" description="WCX" evidence="2">
    <location>
        <begin position="219"/>
        <end position="293"/>
    </location>
</feature>
<evidence type="ECO:0000313" key="4">
    <source>
        <dbReference type="Proteomes" id="UP000008630"/>
    </source>
</evidence>
<reference evidence="3 4" key="2">
    <citation type="journal article" date="2011" name="Stand. Genomic Sci.">
        <title>Complete genome sequence of Bacteroides helcogenes type strain (P 36-108).</title>
        <authorList>
            <person name="Pati A."/>
            <person name="Gronow S."/>
            <person name="Zeytun A."/>
            <person name="Lapidus A."/>
            <person name="Nolan M."/>
            <person name="Hammon N."/>
            <person name="Deshpande S."/>
            <person name="Cheng J.F."/>
            <person name="Tapia R."/>
            <person name="Han C."/>
            <person name="Goodwin L."/>
            <person name="Pitluck S."/>
            <person name="Liolios K."/>
            <person name="Pagani I."/>
            <person name="Ivanova N."/>
            <person name="Mavromatis K."/>
            <person name="Chen A."/>
            <person name="Palaniappan K."/>
            <person name="Land M."/>
            <person name="Hauser L."/>
            <person name="Chang Y.J."/>
            <person name="Jeffries C.D."/>
            <person name="Detter J.C."/>
            <person name="Brambilla E."/>
            <person name="Rohde M."/>
            <person name="Goker M."/>
            <person name="Woyke T."/>
            <person name="Bristow J."/>
            <person name="Eisen J.A."/>
            <person name="Markowitz V."/>
            <person name="Hugenholtz P."/>
            <person name="Kyrpides N.C."/>
            <person name="Klenk H.P."/>
            <person name="Lucas S."/>
        </authorList>
    </citation>
    <scope>NUCLEOTIDE SEQUENCE [LARGE SCALE GENOMIC DNA]</scope>
    <source>
        <strain evidence="4">ATCC 35417 / DSM 20613 / JCM 6297 / CCUG 15421 / P 36-108</strain>
    </source>
</reference>
<dbReference type="PATRIC" id="fig|693979.3.peg.3036"/>
<dbReference type="InterPro" id="IPR057727">
    <property type="entry name" value="WCX_dom"/>
</dbReference>
<dbReference type="InterPro" id="IPR051534">
    <property type="entry name" value="CBASS_pafABC_assoc_protein"/>
</dbReference>
<reference key="1">
    <citation type="submission" date="2010-11" db="EMBL/GenBank/DDBJ databases">
        <title>The complete genome of Bacteroides helcogenes P 36-108.</title>
        <authorList>
            <consortium name="US DOE Joint Genome Institute (JGI-PGF)"/>
            <person name="Lucas S."/>
            <person name="Copeland A."/>
            <person name="Lapidus A."/>
            <person name="Bruce D."/>
            <person name="Goodwin L."/>
            <person name="Pitluck S."/>
            <person name="Kyrpides N."/>
            <person name="Mavromatis K."/>
            <person name="Ivanova N."/>
            <person name="Zeytun A."/>
            <person name="Brettin T."/>
            <person name="Detter J.C."/>
            <person name="Tapia R."/>
            <person name="Han C."/>
            <person name="Land M."/>
            <person name="Hauser L."/>
            <person name="Markowitz V."/>
            <person name="Cheng J.-F."/>
            <person name="Hugenholtz P."/>
            <person name="Woyke T."/>
            <person name="Wu D."/>
            <person name="Gronow S."/>
            <person name="Wellnitz S."/>
            <person name="Brambilla E."/>
            <person name="Klenk H.-P."/>
            <person name="Eisen J.A."/>
        </authorList>
    </citation>
    <scope>NUCLEOTIDE SEQUENCE</scope>
    <source>
        <strain>P 36-108</strain>
    </source>
</reference>
<dbReference type="OrthoDB" id="43316at2"/>
<dbReference type="HOGENOM" id="CLU_041141_6_2_10"/>
<dbReference type="eggNOG" id="COG2378">
    <property type="taxonomic scope" value="Bacteria"/>
</dbReference>
<sequence>MIHEYKFCLWLIDTLGKQSLLLSEIQERWMRSSANDEGIPLTARSFLRYYKKACSLMYVDIECNKSTNRYELIWPEDFKGRELHNWLLSAFRVSCLAQRVNQHADVMIEPAPPAACLLQDVMDAIDRKRTLRFTYKSHYQIPHDIVFYPAFVRLFKQRWYVIGEVKGRNYTRTFALERMTGVEVLEGEKAKFSSGLKKILKPEIYFEHCFGIIRQFEPITIRYRAFWPQNAYLKDAPLHSSQVEVEHTDDYTDFEIFVRPTYDLKQELLWHRDKLAVLSPESFRQDMLSILRATFDGYETGVKHAIDE</sequence>
<accession>E6SP75</accession>